<dbReference type="Pfam" id="PF00370">
    <property type="entry name" value="FGGY_N"/>
    <property type="match status" value="1"/>
</dbReference>
<dbReference type="SUPFAM" id="SSF53067">
    <property type="entry name" value="Actin-like ATPase domain"/>
    <property type="match status" value="2"/>
</dbReference>
<proteinExistence type="inferred from homology"/>
<evidence type="ECO:0000256" key="4">
    <source>
        <dbReference type="RuleBase" id="RU003733"/>
    </source>
</evidence>
<dbReference type="InterPro" id="IPR018484">
    <property type="entry name" value="FGGY_N"/>
</dbReference>
<dbReference type="Proteomes" id="UP000233491">
    <property type="component" value="Unassembled WGS sequence"/>
</dbReference>
<dbReference type="InterPro" id="IPR018483">
    <property type="entry name" value="Carb_kinase_FGGY_CS"/>
</dbReference>
<organism evidence="7 8">
    <name type="scientific">Pleomorphomonas diazotrophica</name>
    <dbReference type="NCBI Taxonomy" id="1166257"/>
    <lineage>
        <taxon>Bacteria</taxon>
        <taxon>Pseudomonadati</taxon>
        <taxon>Pseudomonadota</taxon>
        <taxon>Alphaproteobacteria</taxon>
        <taxon>Hyphomicrobiales</taxon>
        <taxon>Pleomorphomonadaceae</taxon>
        <taxon>Pleomorphomonas</taxon>
    </lineage>
</organism>
<evidence type="ECO:0000259" key="6">
    <source>
        <dbReference type="Pfam" id="PF02782"/>
    </source>
</evidence>
<feature type="domain" description="Carbohydrate kinase FGGY N-terminal" evidence="5">
    <location>
        <begin position="20"/>
        <end position="266"/>
    </location>
</feature>
<gene>
    <name evidence="7" type="ORF">CXZ10_05070</name>
</gene>
<dbReference type="PIRSF" id="PIRSF000538">
    <property type="entry name" value="GlpK"/>
    <property type="match status" value="1"/>
</dbReference>
<dbReference type="PANTHER" id="PTHR43095">
    <property type="entry name" value="SUGAR KINASE"/>
    <property type="match status" value="1"/>
</dbReference>
<dbReference type="InterPro" id="IPR000577">
    <property type="entry name" value="Carb_kinase_FGGY"/>
</dbReference>
<keyword evidence="2 4" id="KW-0808">Transferase</keyword>
<dbReference type="GO" id="GO:0005975">
    <property type="term" value="P:carbohydrate metabolic process"/>
    <property type="evidence" value="ECO:0007669"/>
    <property type="project" value="InterPro"/>
</dbReference>
<name>A0A2N3M1I6_9HYPH</name>
<evidence type="ECO:0000259" key="5">
    <source>
        <dbReference type="Pfam" id="PF00370"/>
    </source>
</evidence>
<dbReference type="GO" id="GO:0016301">
    <property type="term" value="F:kinase activity"/>
    <property type="evidence" value="ECO:0007669"/>
    <property type="project" value="UniProtKB-KW"/>
</dbReference>
<evidence type="ECO:0000256" key="2">
    <source>
        <dbReference type="ARBA" id="ARBA00022679"/>
    </source>
</evidence>
<dbReference type="GO" id="GO:0016773">
    <property type="term" value="F:phosphotransferase activity, alcohol group as acceptor"/>
    <property type="evidence" value="ECO:0007669"/>
    <property type="project" value="InterPro"/>
</dbReference>
<dbReference type="Gene3D" id="3.30.420.40">
    <property type="match status" value="2"/>
</dbReference>
<dbReference type="PROSITE" id="PS00445">
    <property type="entry name" value="FGGY_KINASES_2"/>
    <property type="match status" value="1"/>
</dbReference>
<keyword evidence="3 4" id="KW-0418">Kinase</keyword>
<accession>A0A2N3M1I6</accession>
<evidence type="ECO:0000256" key="1">
    <source>
        <dbReference type="ARBA" id="ARBA00009156"/>
    </source>
</evidence>
<evidence type="ECO:0000256" key="3">
    <source>
        <dbReference type="ARBA" id="ARBA00022777"/>
    </source>
</evidence>
<dbReference type="InterPro" id="IPR043129">
    <property type="entry name" value="ATPase_NBD"/>
</dbReference>
<comment type="similarity">
    <text evidence="1 4">Belongs to the FGGY kinase family.</text>
</comment>
<dbReference type="Pfam" id="PF02782">
    <property type="entry name" value="FGGY_C"/>
    <property type="match status" value="1"/>
</dbReference>
<dbReference type="InterPro" id="IPR050406">
    <property type="entry name" value="FGGY_Carb_Kinase"/>
</dbReference>
<feature type="domain" description="Carbohydrate kinase FGGY C-terminal" evidence="6">
    <location>
        <begin position="276"/>
        <end position="462"/>
    </location>
</feature>
<evidence type="ECO:0000313" key="8">
    <source>
        <dbReference type="Proteomes" id="UP000233491"/>
    </source>
</evidence>
<protein>
    <submittedName>
        <fullName evidence="7">Carbohydrate kinase</fullName>
    </submittedName>
</protein>
<keyword evidence="8" id="KW-1185">Reference proteome</keyword>
<reference evidence="7 8" key="1">
    <citation type="submission" date="2017-12" db="EMBL/GenBank/DDBJ databases">
        <title>Anaerobic carbon monoxide metabolism by Pleomorphomonas carboxyditropha sp. nov., a new mesophilic hydrogenogenic carboxidotroph.</title>
        <authorList>
            <person name="Esquivel-Elizondo S."/>
            <person name="Krajmalnik-Brown R."/>
        </authorList>
    </citation>
    <scope>NUCLEOTIDE SEQUENCE [LARGE SCALE GENOMIC DNA]</scope>
    <source>
        <strain evidence="7 8">R5-392</strain>
    </source>
</reference>
<dbReference type="CDD" id="cd07802">
    <property type="entry name" value="ASKHA_NBD_FGGY_EcLyxK-like"/>
    <property type="match status" value="1"/>
</dbReference>
<evidence type="ECO:0000313" key="7">
    <source>
        <dbReference type="EMBL" id="PKR90732.1"/>
    </source>
</evidence>
<dbReference type="InterPro" id="IPR018485">
    <property type="entry name" value="FGGY_C"/>
</dbReference>
<comment type="caution">
    <text evidence="7">The sequence shown here is derived from an EMBL/GenBank/DDBJ whole genome shotgun (WGS) entry which is preliminary data.</text>
</comment>
<dbReference type="PANTHER" id="PTHR43095:SF3">
    <property type="entry name" value="L-XYLULOSE_3-KETO-L-GULONATE KINASE"/>
    <property type="match status" value="1"/>
</dbReference>
<dbReference type="AlphaFoldDB" id="A0A2N3M1I6"/>
<sequence length="514" mass="55387">MPASGRTSPAFPRGPRAVTYFLGIDIGGTVIKSGLYDAEGHEKAVASEVDNGVAAHLGWSERDMNAMWRIVVGTIRRVVAEAGVAADDIAGVSFSAHGKGLYALDADGEPVRNGVISSDNRSLSIVKDWKAKGLDAASYRYGYQQLWTGHPVSLLAWMKDNEPDNYRRTRHVLMAHDFIRYKLTGVFAAEVTNISGSNLYNVEKGAYDPALFKMFGIDEMEGCLPPVVGSEECVAGLSAKAADETGLKIGTPVFGGFFDVVSAAVCAGLADPSFVNVVMGTWTIVTWTTDQILKPQGDTWPYIWGRYCMPDRYFVHEGSPTSAGNLEWFVRTFLGGMPDCYRQADLMISALPKAGTGIQFLPYLFASNLGDDLSAGLHGLANAHGLGQVLQAVYEGICFSQHVHLERIVKLSGRDKTLRLTGGPTRSKPWMQMVADISEMPVEVMHVEQSGCLGAAIAAAVGSGVHKGFREAMAAMCPSGALIEPDAKSFPAYREKYAAFRRLAETLSALPAGR</sequence>
<dbReference type="EMBL" id="PJNW01000002">
    <property type="protein sequence ID" value="PKR90732.1"/>
    <property type="molecule type" value="Genomic_DNA"/>
</dbReference>